<dbReference type="Gene3D" id="1.10.510.10">
    <property type="entry name" value="Transferase(Phosphotransferase) domain 1"/>
    <property type="match status" value="1"/>
</dbReference>
<gene>
    <name evidence="7" type="ORF">Pfra01_000140900</name>
</gene>
<keyword evidence="8" id="KW-1185">Reference proteome</keyword>
<keyword evidence="3" id="KW-0547">Nucleotide-binding</keyword>
<dbReference type="PROSITE" id="PS00108">
    <property type="entry name" value="PROTEIN_KINASE_ST"/>
    <property type="match status" value="1"/>
</dbReference>
<comment type="caution">
    <text evidence="7">The sequence shown here is derived from an EMBL/GenBank/DDBJ whole genome shotgun (WGS) entry which is preliminary data.</text>
</comment>
<evidence type="ECO:0000256" key="2">
    <source>
        <dbReference type="ARBA" id="ARBA00022679"/>
    </source>
</evidence>
<organism evidence="7 8">
    <name type="scientific">Phytophthora fragariaefolia</name>
    <dbReference type="NCBI Taxonomy" id="1490495"/>
    <lineage>
        <taxon>Eukaryota</taxon>
        <taxon>Sar</taxon>
        <taxon>Stramenopiles</taxon>
        <taxon>Oomycota</taxon>
        <taxon>Peronosporomycetes</taxon>
        <taxon>Peronosporales</taxon>
        <taxon>Peronosporaceae</taxon>
        <taxon>Phytophthora</taxon>
    </lineage>
</organism>
<evidence type="ECO:0000313" key="8">
    <source>
        <dbReference type="Proteomes" id="UP001165121"/>
    </source>
</evidence>
<dbReference type="GO" id="GO:0005524">
    <property type="term" value="F:ATP binding"/>
    <property type="evidence" value="ECO:0007669"/>
    <property type="project" value="UniProtKB-KW"/>
</dbReference>
<accession>A0A9W6TQX6</accession>
<evidence type="ECO:0000256" key="5">
    <source>
        <dbReference type="ARBA" id="ARBA00022840"/>
    </source>
</evidence>
<dbReference type="GO" id="GO:0004691">
    <property type="term" value="F:cAMP-dependent protein kinase activity"/>
    <property type="evidence" value="ECO:0007669"/>
    <property type="project" value="TreeGrafter"/>
</dbReference>
<evidence type="ECO:0000256" key="1">
    <source>
        <dbReference type="ARBA" id="ARBA00022527"/>
    </source>
</evidence>
<keyword evidence="5" id="KW-0067">ATP-binding</keyword>
<dbReference type="Gene3D" id="3.30.200.20">
    <property type="entry name" value="Phosphorylase Kinase, domain 1"/>
    <property type="match status" value="1"/>
</dbReference>
<dbReference type="SMART" id="SM00220">
    <property type="entry name" value="S_TKc"/>
    <property type="match status" value="1"/>
</dbReference>
<dbReference type="EMBL" id="BSXT01000114">
    <property type="protein sequence ID" value="GMF17928.1"/>
    <property type="molecule type" value="Genomic_DNA"/>
</dbReference>
<dbReference type="OrthoDB" id="347657at2759"/>
<reference evidence="7" key="1">
    <citation type="submission" date="2023-04" db="EMBL/GenBank/DDBJ databases">
        <title>Phytophthora fragariaefolia NBRC 109709.</title>
        <authorList>
            <person name="Ichikawa N."/>
            <person name="Sato H."/>
            <person name="Tonouchi N."/>
        </authorList>
    </citation>
    <scope>NUCLEOTIDE SEQUENCE</scope>
    <source>
        <strain evidence="7">NBRC 109709</strain>
    </source>
</reference>
<protein>
    <submittedName>
        <fullName evidence="7">Unnamed protein product</fullName>
    </submittedName>
</protein>
<evidence type="ECO:0000313" key="7">
    <source>
        <dbReference type="EMBL" id="GMF17928.1"/>
    </source>
</evidence>
<evidence type="ECO:0000256" key="4">
    <source>
        <dbReference type="ARBA" id="ARBA00022777"/>
    </source>
</evidence>
<keyword evidence="4" id="KW-0418">Kinase</keyword>
<evidence type="ECO:0000259" key="6">
    <source>
        <dbReference type="PROSITE" id="PS50011"/>
    </source>
</evidence>
<feature type="domain" description="Protein kinase" evidence="6">
    <location>
        <begin position="1"/>
        <end position="218"/>
    </location>
</feature>
<keyword evidence="2" id="KW-0808">Transferase</keyword>
<dbReference type="Pfam" id="PF00069">
    <property type="entry name" value="Pkinase"/>
    <property type="match status" value="1"/>
</dbReference>
<dbReference type="SUPFAM" id="SSF56300">
    <property type="entry name" value="Metallo-dependent phosphatases"/>
    <property type="match status" value="1"/>
</dbReference>
<dbReference type="AlphaFoldDB" id="A0A9W6TQX6"/>
<dbReference type="PANTHER" id="PTHR24353">
    <property type="entry name" value="CYCLIC NUCLEOTIDE-DEPENDENT PROTEIN KINASE"/>
    <property type="match status" value="1"/>
</dbReference>
<dbReference type="Proteomes" id="UP001165121">
    <property type="component" value="Unassembled WGS sequence"/>
</dbReference>
<dbReference type="InterPro" id="IPR011009">
    <property type="entry name" value="Kinase-like_dom_sf"/>
</dbReference>
<dbReference type="SUPFAM" id="SSF56112">
    <property type="entry name" value="Protein kinase-like (PK-like)"/>
    <property type="match status" value="1"/>
</dbReference>
<dbReference type="GO" id="GO:0005952">
    <property type="term" value="C:cAMP-dependent protein kinase complex"/>
    <property type="evidence" value="ECO:0007669"/>
    <property type="project" value="TreeGrafter"/>
</dbReference>
<keyword evidence="1" id="KW-0723">Serine/threonine-protein kinase</keyword>
<dbReference type="PANTHER" id="PTHR24353:SF37">
    <property type="entry name" value="CAMP-DEPENDENT PROTEIN KINASE CATALYTIC SUBUNIT PRKX"/>
    <property type="match status" value="1"/>
</dbReference>
<evidence type="ECO:0000256" key="3">
    <source>
        <dbReference type="ARBA" id="ARBA00022741"/>
    </source>
</evidence>
<dbReference type="InterPro" id="IPR008271">
    <property type="entry name" value="Ser/Thr_kinase_AS"/>
</dbReference>
<name>A0A9W6TQX6_9STRA</name>
<dbReference type="InterPro" id="IPR000719">
    <property type="entry name" value="Prot_kinase_dom"/>
</dbReference>
<dbReference type="InterPro" id="IPR029052">
    <property type="entry name" value="Metallo-depent_PP-like"/>
</dbReference>
<dbReference type="PROSITE" id="PS50011">
    <property type="entry name" value="PROTEIN_KINASE_DOM"/>
    <property type="match status" value="1"/>
</dbReference>
<proteinExistence type="predicted"/>
<sequence length="511" mass="56550">MEKDVLNRLRHPNIIRLYQTFQDDNNLYFLLELLDGGELLTHLLHEGRQLPLDEDLARFYLADIVNAVEYMHSNQVLHRDLKPENMVVCKDSGGHLKLIDFGTAKNFADTALNGPNFVGTPEYMPPETIDNKEPTFASDMWAFGCIVYQLLTGETPFSGGSAYLTFLRVQDGNYYLPEYLSDAAKDLVSKLLQKDANTRLGGTQANAMSAVKVAHPFFKGIDFENHMQAKQPTSHLCGSELLPLVKSLANLEKTRDKNHPLDFTSELGQAAAVAEGDNRGGSIWEAESTSFLEAIEVINSQRPAFVVFCGDFVNAKPSQEFYSAQVAAFQELLNLICPQVRLIFAAGSGEFENQEELTKYEEKFGDAQFSFWWVHNRCARHAPTCLTDSWYFAGSEESSVCLIVSGGSTANTVANVVTKAAEEADEYKCEVVTCKAPWGGFSSLIYRTEVSQAGVVTKAFHVENASAAVSPAETANTLTKHSSLTPEEECQETVLAAEMVTLNIDSVRKEE</sequence>